<keyword evidence="14" id="KW-0862">Zinc</keyword>
<evidence type="ECO:0000256" key="14">
    <source>
        <dbReference type="ARBA" id="ARBA00022833"/>
    </source>
</evidence>
<feature type="repeat" description="ANK" evidence="24">
    <location>
        <begin position="243"/>
        <end position="275"/>
    </location>
</feature>
<evidence type="ECO:0000256" key="17">
    <source>
        <dbReference type="ARBA" id="ARBA00023027"/>
    </source>
</evidence>
<dbReference type="InterPro" id="IPR013761">
    <property type="entry name" value="SAM/pointed_sf"/>
</dbReference>
<keyword evidence="19 24" id="KW-0040">ANK repeat</keyword>
<dbReference type="GO" id="GO:0005634">
    <property type="term" value="C:nucleus"/>
    <property type="evidence" value="ECO:0007669"/>
    <property type="project" value="UniProtKB-SubCell"/>
</dbReference>
<dbReference type="GO" id="GO:0000139">
    <property type="term" value="C:Golgi membrane"/>
    <property type="evidence" value="ECO:0007669"/>
    <property type="project" value="UniProtKB-SubCell"/>
</dbReference>
<dbReference type="AlphaFoldDB" id="A0A8J2RXJ6"/>
<dbReference type="PROSITE" id="PS50088">
    <property type="entry name" value="ANK_REPEAT"/>
    <property type="match status" value="15"/>
</dbReference>
<dbReference type="Gene3D" id="1.25.40.20">
    <property type="entry name" value="Ankyrin repeat-containing domain"/>
    <property type="match status" value="5"/>
</dbReference>
<dbReference type="Gene3D" id="6.20.320.10">
    <property type="match status" value="1"/>
</dbReference>
<feature type="compositionally biased region" description="Low complexity" evidence="26">
    <location>
        <begin position="1006"/>
        <end position="1019"/>
    </location>
</feature>
<gene>
    <name evidence="29" type="ORF">DGAL_LOCUS7887</name>
</gene>
<dbReference type="Pfam" id="PF07647">
    <property type="entry name" value="SAM_2"/>
    <property type="match status" value="1"/>
</dbReference>
<evidence type="ECO:0000259" key="28">
    <source>
        <dbReference type="PROSITE" id="PS51059"/>
    </source>
</evidence>
<feature type="repeat" description="ANK" evidence="24">
    <location>
        <begin position="57"/>
        <end position="89"/>
    </location>
</feature>
<evidence type="ECO:0000256" key="26">
    <source>
        <dbReference type="SAM" id="MobiDB-lite"/>
    </source>
</evidence>
<dbReference type="Gene3D" id="1.10.150.50">
    <property type="entry name" value="Transcription Factor, Ets-1"/>
    <property type="match status" value="1"/>
</dbReference>
<keyword evidence="12" id="KW-0677">Repeat</keyword>
<dbReference type="InterPro" id="IPR001660">
    <property type="entry name" value="SAM"/>
</dbReference>
<dbReference type="FunFam" id="1.25.40.20:FF:000024">
    <property type="entry name" value="Poly [ADP-ribose] polymerase"/>
    <property type="match status" value="1"/>
</dbReference>
<dbReference type="Gene3D" id="3.90.228.10">
    <property type="match status" value="1"/>
</dbReference>
<dbReference type="GO" id="GO:0016055">
    <property type="term" value="P:Wnt signaling pathway"/>
    <property type="evidence" value="ECO:0007669"/>
    <property type="project" value="UniProtKB-KW"/>
</dbReference>
<dbReference type="SUPFAM" id="SSF47769">
    <property type="entry name" value="SAM/Pointed domain"/>
    <property type="match status" value="1"/>
</dbReference>
<feature type="repeat" description="ANK" evidence="24">
    <location>
        <begin position="276"/>
        <end position="308"/>
    </location>
</feature>
<evidence type="ECO:0000256" key="10">
    <source>
        <dbReference type="ARBA" id="ARBA00022695"/>
    </source>
</evidence>
<comment type="caution">
    <text evidence="29">The sequence shown here is derived from an EMBL/GenBank/DDBJ whole genome shotgun (WGS) entry which is preliminary data.</text>
</comment>
<dbReference type="FunFam" id="1.25.40.20:FF:000010">
    <property type="entry name" value="Poly [ADP-ribose] polymerase"/>
    <property type="match status" value="1"/>
</dbReference>
<dbReference type="PROSITE" id="PS50297">
    <property type="entry name" value="ANK_REP_REGION"/>
    <property type="match status" value="15"/>
</dbReference>
<feature type="repeat" description="ANK" evidence="24">
    <location>
        <begin position="210"/>
        <end position="242"/>
    </location>
</feature>
<accession>A0A8J2RXJ6</accession>
<dbReference type="Pfam" id="PF00023">
    <property type="entry name" value="Ank"/>
    <property type="match status" value="5"/>
</dbReference>
<dbReference type="SMART" id="SM00454">
    <property type="entry name" value="SAM"/>
    <property type="match status" value="1"/>
</dbReference>
<keyword evidence="9" id="KW-0879">Wnt signaling pathway</keyword>
<feature type="domain" description="SAM" evidence="27">
    <location>
        <begin position="929"/>
        <end position="992"/>
    </location>
</feature>
<evidence type="ECO:0000313" key="29">
    <source>
        <dbReference type="EMBL" id="CAH0104957.1"/>
    </source>
</evidence>
<feature type="repeat" description="ANK" evidence="24">
    <location>
        <begin position="363"/>
        <end position="398"/>
    </location>
</feature>
<dbReference type="SUPFAM" id="SSF56399">
    <property type="entry name" value="ADP-ribosylation"/>
    <property type="match status" value="1"/>
</dbReference>
<keyword evidence="20" id="KW-0472">Membrane</keyword>
<evidence type="ECO:0000256" key="6">
    <source>
        <dbReference type="ARBA" id="ARBA00022490"/>
    </source>
</evidence>
<keyword evidence="8 25" id="KW-0808">Transferase</keyword>
<evidence type="ECO:0000256" key="4">
    <source>
        <dbReference type="ARBA" id="ARBA00004574"/>
    </source>
</evidence>
<comment type="similarity">
    <text evidence="22">Belongs to the ARTD/PARP family.</text>
</comment>
<evidence type="ECO:0000256" key="2">
    <source>
        <dbReference type="ARBA" id="ARBA00004395"/>
    </source>
</evidence>
<dbReference type="Proteomes" id="UP000789390">
    <property type="component" value="Unassembled WGS sequence"/>
</dbReference>
<dbReference type="EMBL" id="CAKKLH010000162">
    <property type="protein sequence ID" value="CAH0104957.1"/>
    <property type="molecule type" value="Genomic_DNA"/>
</dbReference>
<evidence type="ECO:0000256" key="19">
    <source>
        <dbReference type="ARBA" id="ARBA00023043"/>
    </source>
</evidence>
<dbReference type="FunFam" id="1.25.40.20:FF:000009">
    <property type="entry name" value="Poly [ADP-ribose] polymerase"/>
    <property type="match status" value="2"/>
</dbReference>
<feature type="repeat" description="ANK" evidence="24">
    <location>
        <begin position="399"/>
        <end position="431"/>
    </location>
</feature>
<sequence>MATRRSTSSINTAIDLLATSPCDPLRELFEACRNGEVSKVKKLVTTQNVNARDTAGRKSSPLHFAAGFGRRDVVEHLIATGANVHARDDGGLIPLHNACSFGHAEVVQLLLSAGADPNARDNWSYTPLHEAAIKGKIDVCIVLLQHGADHNVRNAEGKIPLDVADATTRPVLTGDYRKEELLEAARSGNEDKILSLLTPLNVNCHASDGRKSTPLHLAAGYNRTQIVQRLLQHGADVQAKDKGGLVPLHNACSYGHHEVTELLVRAGANVNATDLWQFTPLHEAASKGRREVCSLLLAHGADPTLLNCHAKSALDVAPSRELQDLLSYEFKGHSLLEAARQADPTRLKKFLSVDVIGFKHPYTGDTALHCAVASTGVKRKHVVEILLKKGAAPNEKNKELHAPLHIAADKEHLDVLEALLRHGAKVNVLDGLGQTALHRSSREGQVSVCRLLLPYGADPTVVSLQGYTAAQVATESVQKLFAEQPAFNATPPPVDLEYQLLEAAKAGDLDNVRRILGVNPSPQLVNCRDLDGRHSTPLHFAAGYNRLAVVEFLLQHGADVQAKDKGGLVPLHNACSYGHYEVTELLVRAGASVNVSDLWKFTPLHEAAAKGKYDIVKLLLKHGADPSKKNRDGHTPLDLVRDGDQDIADLLRGDAALLDAAKKGHLARVHKLVTSQNINCRDSQGRNSTPLHLAAGYNNLDVAEYLLEHGADVNAQDKGGLIPLHNASSYGHLDVAALLIRFNTEVNATDRWGFTPLHEAAQKGRTQLCALLLAHGADPHMKNQEGQTPLDLSTAEDVKCLLQDAMTQHLPPTASSSPVSPVFNPSPRGSSIVIGCSSGSSGNTAAASANPSTSSDTLVLPSGNAVVIAPPCPSPGLAPLPLLMLGPDSPGLAAASSTSVPVSSSGAQIGDGCSDNDVPEQIQSTTSTTTVSTIVSFLSSLGLEHLREIFDREQVTIDILLEMGHEELKQIGVHAYGHRHRLLKGVEKFYSQLAVSASNPGSGWNSAGLGPSGSSSSSSNQTTGTMLIDLSTEDQEYLTVEEELQSTIREHKDNGHAGGIFSRYNVLKIQKVRNRRLWERYCHRRREVADENGGQSNERLLFHGSPFVHAIVQKGFDERHAYIGGMFGAGIYFAENSSKSNQYVYGIGGGTGCPSHKDRSCYSCHRQLLLCRVTIGKSFLQFSAMRMAHAPPGHHSIVGRPSTGGLTYPEYVVYRGEQAYPEYLISYQIVRPPEELTDKN</sequence>
<dbReference type="FunFam" id="1.25.40.20:FF:000021">
    <property type="entry name" value="Poly [ADP-ribose] polymerase"/>
    <property type="match status" value="1"/>
</dbReference>
<dbReference type="PROSITE" id="PS50105">
    <property type="entry name" value="SAM_DOMAIN"/>
    <property type="match status" value="1"/>
</dbReference>
<evidence type="ECO:0000256" key="5">
    <source>
        <dbReference type="ARBA" id="ARBA00022454"/>
    </source>
</evidence>
<evidence type="ECO:0000256" key="1">
    <source>
        <dbReference type="ARBA" id="ARBA00004123"/>
    </source>
</evidence>
<protein>
    <recommendedName>
        <fullName evidence="25">Poly [ADP-ribose] polymerase</fullName>
        <shortName evidence="25">PARP</shortName>
        <ecNumber evidence="25">2.4.2.-</ecNumber>
    </recommendedName>
</protein>
<evidence type="ECO:0000313" key="30">
    <source>
        <dbReference type="Proteomes" id="UP000789390"/>
    </source>
</evidence>
<keyword evidence="13" id="KW-0013">ADP-ribosylation</keyword>
<dbReference type="GO" id="GO:0016779">
    <property type="term" value="F:nucleotidyltransferase activity"/>
    <property type="evidence" value="ECO:0007669"/>
    <property type="project" value="UniProtKB-KW"/>
</dbReference>
<dbReference type="GO" id="GO:0000781">
    <property type="term" value="C:chromosome, telomeric region"/>
    <property type="evidence" value="ECO:0007669"/>
    <property type="project" value="UniProtKB-SubCell"/>
</dbReference>
<dbReference type="PRINTS" id="PR01415">
    <property type="entry name" value="ANKYRIN"/>
</dbReference>
<evidence type="ECO:0000256" key="9">
    <source>
        <dbReference type="ARBA" id="ARBA00022687"/>
    </source>
</evidence>
<keyword evidence="10" id="KW-0548">Nucleotidyltransferase</keyword>
<dbReference type="CDD" id="cd01438">
    <property type="entry name" value="tankyrase_like"/>
    <property type="match status" value="1"/>
</dbReference>
<name>A0A8J2RXJ6_9CRUS</name>
<proteinExistence type="inferred from homology"/>
<organism evidence="29 30">
    <name type="scientific">Daphnia galeata</name>
    <dbReference type="NCBI Taxonomy" id="27404"/>
    <lineage>
        <taxon>Eukaryota</taxon>
        <taxon>Metazoa</taxon>
        <taxon>Ecdysozoa</taxon>
        <taxon>Arthropoda</taxon>
        <taxon>Crustacea</taxon>
        <taxon>Branchiopoda</taxon>
        <taxon>Diplostraca</taxon>
        <taxon>Cladocera</taxon>
        <taxon>Anomopoda</taxon>
        <taxon>Daphniidae</taxon>
        <taxon>Daphnia</taxon>
    </lineage>
</organism>
<dbReference type="PROSITE" id="PS51059">
    <property type="entry name" value="PARP_CATALYTIC"/>
    <property type="match status" value="1"/>
</dbReference>
<dbReference type="EC" id="2.4.2.-" evidence="25"/>
<comment type="catalytic activity">
    <reaction evidence="23">
        <text>NAD(+) + (ADP-D-ribosyl)n-acceptor = nicotinamide + (ADP-D-ribosyl)n+1-acceptor + H(+).</text>
        <dbReference type="EC" id="2.4.2.30"/>
    </reaction>
</comment>
<dbReference type="FunFam" id="1.10.150.50:FF:000012">
    <property type="entry name" value="Poly [ADP-ribose] polymerase"/>
    <property type="match status" value="1"/>
</dbReference>
<feature type="repeat" description="ANK" evidence="24">
    <location>
        <begin position="90"/>
        <end position="122"/>
    </location>
</feature>
<dbReference type="CDD" id="cd09524">
    <property type="entry name" value="SAM_tankyrase1_2"/>
    <property type="match status" value="1"/>
</dbReference>
<dbReference type="InterPro" id="IPR036770">
    <property type="entry name" value="Ankyrin_rpt-contain_sf"/>
</dbReference>
<keyword evidence="11" id="KW-0479">Metal-binding</keyword>
<evidence type="ECO:0000256" key="3">
    <source>
        <dbReference type="ARBA" id="ARBA00004496"/>
    </source>
</evidence>
<keyword evidence="16" id="KW-0779">Telomere</keyword>
<evidence type="ECO:0000256" key="18">
    <source>
        <dbReference type="ARBA" id="ARBA00023034"/>
    </source>
</evidence>
<keyword evidence="5" id="KW-0158">Chromosome</keyword>
<feature type="repeat" description="ANK" evidence="24">
    <location>
        <begin position="752"/>
        <end position="784"/>
    </location>
</feature>
<dbReference type="Pfam" id="PF12796">
    <property type="entry name" value="Ank_2"/>
    <property type="match status" value="5"/>
</dbReference>
<dbReference type="PANTHER" id="PTHR24171:SF10">
    <property type="entry name" value="ANKYRIN REPEAT DOMAIN-CONTAINING PROTEIN 29-LIKE"/>
    <property type="match status" value="1"/>
</dbReference>
<dbReference type="Pfam" id="PF00644">
    <property type="entry name" value="PARP"/>
    <property type="match status" value="1"/>
</dbReference>
<feature type="repeat" description="ANK" evidence="24">
    <location>
        <begin position="123"/>
        <end position="155"/>
    </location>
</feature>
<evidence type="ECO:0000256" key="23">
    <source>
        <dbReference type="ARBA" id="ARBA00033987"/>
    </source>
</evidence>
<dbReference type="OrthoDB" id="4772757at2759"/>
<evidence type="ECO:0000256" key="20">
    <source>
        <dbReference type="ARBA" id="ARBA00023136"/>
    </source>
</evidence>
<comment type="subcellular location">
    <subcellularLocation>
        <location evidence="4">Chromosome</location>
        <location evidence="4">Telomere</location>
    </subcellularLocation>
    <subcellularLocation>
        <location evidence="3">Cytoplasm</location>
    </subcellularLocation>
    <subcellularLocation>
        <location evidence="2">Golgi apparatus membrane</location>
        <topology evidence="2">Peripheral membrane protein</topology>
    </subcellularLocation>
    <subcellularLocation>
        <location evidence="1">Nucleus</location>
    </subcellularLocation>
</comment>
<dbReference type="InterPro" id="IPR002110">
    <property type="entry name" value="Ankyrin_rpt"/>
</dbReference>
<keyword evidence="18" id="KW-0333">Golgi apparatus</keyword>
<feature type="repeat" description="ANK" evidence="24">
    <location>
        <begin position="599"/>
        <end position="631"/>
    </location>
</feature>
<dbReference type="SMART" id="SM00248">
    <property type="entry name" value="ANK"/>
    <property type="match status" value="17"/>
</dbReference>
<keyword evidence="6" id="KW-0963">Cytoplasm</keyword>
<evidence type="ECO:0000256" key="11">
    <source>
        <dbReference type="ARBA" id="ARBA00022723"/>
    </source>
</evidence>
<reference evidence="29" key="1">
    <citation type="submission" date="2021-11" db="EMBL/GenBank/DDBJ databases">
        <authorList>
            <person name="Schell T."/>
        </authorList>
    </citation>
    <scope>NUCLEOTIDE SEQUENCE</scope>
    <source>
        <strain evidence="29">M5</strain>
    </source>
</reference>
<keyword evidence="30" id="KW-1185">Reference proteome</keyword>
<evidence type="ECO:0000256" key="15">
    <source>
        <dbReference type="ARBA" id="ARBA00022843"/>
    </source>
</evidence>
<keyword evidence="17 25" id="KW-0520">NAD</keyword>
<feature type="domain" description="PARP catalytic" evidence="28">
    <location>
        <begin position="1031"/>
        <end position="1236"/>
    </location>
</feature>
<evidence type="ECO:0000256" key="24">
    <source>
        <dbReference type="PROSITE-ProRule" id="PRU00023"/>
    </source>
</evidence>
<feature type="repeat" description="ANK" evidence="24">
    <location>
        <begin position="686"/>
        <end position="718"/>
    </location>
</feature>
<dbReference type="SUPFAM" id="SSF48403">
    <property type="entry name" value="Ankyrin repeat"/>
    <property type="match status" value="3"/>
</dbReference>
<keyword evidence="7 25" id="KW-0328">Glycosyltransferase</keyword>
<keyword evidence="21" id="KW-0539">Nucleus</keyword>
<feature type="repeat" description="ANK" evidence="24">
    <location>
        <begin position="566"/>
        <end position="598"/>
    </location>
</feature>
<feature type="region of interest" description="Disordered" evidence="26">
    <location>
        <begin position="1000"/>
        <end position="1023"/>
    </location>
</feature>
<feature type="repeat" description="ANK" evidence="24">
    <location>
        <begin position="533"/>
        <end position="565"/>
    </location>
</feature>
<feature type="repeat" description="ANK" evidence="24">
    <location>
        <begin position="719"/>
        <end position="751"/>
    </location>
</feature>
<dbReference type="InterPro" id="IPR012317">
    <property type="entry name" value="Poly(ADP-ribose)pol_cat_dom"/>
</dbReference>
<evidence type="ECO:0000256" key="16">
    <source>
        <dbReference type="ARBA" id="ARBA00022895"/>
    </source>
</evidence>
<dbReference type="PANTHER" id="PTHR24171">
    <property type="entry name" value="ANKYRIN REPEAT DOMAIN-CONTAINING PROTEIN 39-RELATED"/>
    <property type="match status" value="1"/>
</dbReference>
<evidence type="ECO:0000256" key="22">
    <source>
        <dbReference type="ARBA" id="ARBA00024347"/>
    </source>
</evidence>
<feature type="repeat" description="ANK" evidence="24">
    <location>
        <begin position="432"/>
        <end position="464"/>
    </location>
</feature>
<evidence type="ECO:0000256" key="21">
    <source>
        <dbReference type="ARBA" id="ARBA00023242"/>
    </source>
</evidence>
<evidence type="ECO:0000256" key="25">
    <source>
        <dbReference type="RuleBase" id="RU362114"/>
    </source>
</evidence>
<dbReference type="GO" id="GO:0003950">
    <property type="term" value="F:NAD+ poly-ADP-ribosyltransferase activity"/>
    <property type="evidence" value="ECO:0007669"/>
    <property type="project" value="UniProtKB-UniRule"/>
</dbReference>
<dbReference type="FunFam" id="3.90.228.10:FF:000001">
    <property type="entry name" value="Poly [ADP-ribose] polymerase tankyrase-2"/>
    <property type="match status" value="1"/>
</dbReference>
<evidence type="ECO:0000256" key="13">
    <source>
        <dbReference type="ARBA" id="ARBA00022765"/>
    </source>
</evidence>
<evidence type="ECO:0000256" key="12">
    <source>
        <dbReference type="ARBA" id="ARBA00022737"/>
    </source>
</evidence>
<evidence type="ECO:0000256" key="8">
    <source>
        <dbReference type="ARBA" id="ARBA00022679"/>
    </source>
</evidence>
<keyword evidence="15" id="KW-0832">Ubl conjugation</keyword>
<evidence type="ECO:0000256" key="7">
    <source>
        <dbReference type="ARBA" id="ARBA00022676"/>
    </source>
</evidence>
<evidence type="ECO:0000259" key="27">
    <source>
        <dbReference type="PROSITE" id="PS50105"/>
    </source>
</evidence>
<dbReference type="GO" id="GO:0046872">
    <property type="term" value="F:metal ion binding"/>
    <property type="evidence" value="ECO:0007669"/>
    <property type="project" value="UniProtKB-KW"/>
</dbReference>